<gene>
    <name evidence="2" type="ORF">QO018_001628</name>
</gene>
<keyword evidence="1" id="KW-0732">Signal</keyword>
<dbReference type="InterPro" id="IPR011990">
    <property type="entry name" value="TPR-like_helical_dom_sf"/>
</dbReference>
<evidence type="ECO:0000313" key="2">
    <source>
        <dbReference type="EMBL" id="MDQ0532781.1"/>
    </source>
</evidence>
<dbReference type="SUPFAM" id="SSF81901">
    <property type="entry name" value="HCP-like"/>
    <property type="match status" value="1"/>
</dbReference>
<dbReference type="EMBL" id="JAUSVU010000004">
    <property type="protein sequence ID" value="MDQ0532781.1"/>
    <property type="molecule type" value="Genomic_DNA"/>
</dbReference>
<protein>
    <submittedName>
        <fullName evidence="2">TPR repeat protein</fullName>
    </submittedName>
</protein>
<sequence>MQSILAAFVLMTGMAAVSGSATAEPMQSTEPSTGEQTFVDCTPVSNVDSCWEAGVAAEKRGDAKAALAAYQASCDAGFQVGGCYEAGKIYFLNVDLRNYAAAQERMEIVCGSDDVGIGPYACKYLGIIYRKGLTGEPRIDRAFAELSRACFLHNPEPFIDGNGCEVLADSIPDADEMGVDEHVWQPEYIAYLAFAMGCSDGMPGLCDRALAIYSRAEAQSANWLGRCAEDVEVVGFAGQCGELSRAASVVDHDQRQAFRRRLVNMYHRATKFAG</sequence>
<feature type="chain" id="PRO_5046273685" evidence="1">
    <location>
        <begin position="24"/>
        <end position="274"/>
    </location>
</feature>
<name>A0ABU0MH70_9PROT</name>
<keyword evidence="3" id="KW-1185">Reference proteome</keyword>
<reference evidence="2 3" key="1">
    <citation type="submission" date="2023-07" db="EMBL/GenBank/DDBJ databases">
        <title>Genomic Encyclopedia of Type Strains, Phase IV (KMG-IV): sequencing the most valuable type-strain genomes for metagenomic binning, comparative biology and taxonomic classification.</title>
        <authorList>
            <person name="Goeker M."/>
        </authorList>
    </citation>
    <scope>NUCLEOTIDE SEQUENCE [LARGE SCALE GENOMIC DNA]</scope>
    <source>
        <strain evidence="2 3">DSM 19922</strain>
    </source>
</reference>
<dbReference type="RefSeq" id="WP_209980493.1">
    <property type="nucleotide sequence ID" value="NZ_JAGINO010000004.1"/>
</dbReference>
<dbReference type="Gene3D" id="1.25.40.10">
    <property type="entry name" value="Tetratricopeptide repeat domain"/>
    <property type="match status" value="1"/>
</dbReference>
<comment type="caution">
    <text evidence="2">The sequence shown here is derived from an EMBL/GenBank/DDBJ whole genome shotgun (WGS) entry which is preliminary data.</text>
</comment>
<accession>A0ABU0MH70</accession>
<dbReference type="Proteomes" id="UP001244552">
    <property type="component" value="Unassembled WGS sequence"/>
</dbReference>
<evidence type="ECO:0000313" key="3">
    <source>
        <dbReference type="Proteomes" id="UP001244552"/>
    </source>
</evidence>
<proteinExistence type="predicted"/>
<organism evidence="2 3">
    <name type="scientific">Azospirillum picis</name>
    <dbReference type="NCBI Taxonomy" id="488438"/>
    <lineage>
        <taxon>Bacteria</taxon>
        <taxon>Pseudomonadati</taxon>
        <taxon>Pseudomonadota</taxon>
        <taxon>Alphaproteobacteria</taxon>
        <taxon>Rhodospirillales</taxon>
        <taxon>Azospirillaceae</taxon>
        <taxon>Azospirillum</taxon>
    </lineage>
</organism>
<feature type="signal peptide" evidence="1">
    <location>
        <begin position="1"/>
        <end position="23"/>
    </location>
</feature>
<evidence type="ECO:0000256" key="1">
    <source>
        <dbReference type="SAM" id="SignalP"/>
    </source>
</evidence>